<dbReference type="RefSeq" id="WP_066420901.1">
    <property type="nucleotide sequence ID" value="NZ_FKBS01000029.1"/>
</dbReference>
<organism evidence="1 2">
    <name type="scientific">Bordetella ansorpii</name>
    <dbReference type="NCBI Taxonomy" id="288768"/>
    <lineage>
        <taxon>Bacteria</taxon>
        <taxon>Pseudomonadati</taxon>
        <taxon>Pseudomonadota</taxon>
        <taxon>Betaproteobacteria</taxon>
        <taxon>Burkholderiales</taxon>
        <taxon>Alcaligenaceae</taxon>
        <taxon>Bordetella</taxon>
    </lineage>
</organism>
<accession>A0A157RLT9</accession>
<evidence type="ECO:0000313" key="1">
    <source>
        <dbReference type="EMBL" id="SAI58962.1"/>
    </source>
</evidence>
<evidence type="ECO:0000313" key="2">
    <source>
        <dbReference type="Proteomes" id="UP000077037"/>
    </source>
</evidence>
<name>A0A157RLT9_9BORD</name>
<dbReference type="AlphaFoldDB" id="A0A157RLT9"/>
<dbReference type="EMBL" id="FKBS01000029">
    <property type="protein sequence ID" value="SAI58962.1"/>
    <property type="molecule type" value="Genomic_DNA"/>
</dbReference>
<protein>
    <recommendedName>
        <fullName evidence="3">Phage protein</fullName>
    </recommendedName>
</protein>
<reference evidence="1 2" key="1">
    <citation type="submission" date="2016-03" db="EMBL/GenBank/DDBJ databases">
        <authorList>
            <consortium name="Pathogen Informatics"/>
        </authorList>
    </citation>
    <scope>NUCLEOTIDE SEQUENCE [LARGE SCALE GENOMIC DNA]</scope>
    <source>
        <strain evidence="1 2">NCTC13364</strain>
    </source>
</reference>
<gene>
    <name evidence="1" type="ORF">SAMEA1982600_05190</name>
</gene>
<sequence length="263" mass="28519">MFKAGRLVGVAAVRDEFGSAARQLPYATALALNETANAASAAIKAAMPQVFDRPTPYAVNAVQVLRASRENLSATVRFRDSAGKNTAADKFLGPQVQGGARGSKRSENAFRRAGLLAPGQFIYPGAAADLDQYGNVSRGQVVQLLSYLQLFGEQGYRANATARSRKAREKRGKTAEGYRTINGVAYVVSRGRGMWYGRQQHLPAGVWAKRGTHGADVRPVWLFGKAPSYRPRLDFYGIADRVQNEQFSTNMDAALAKAMSTAR</sequence>
<dbReference type="Proteomes" id="UP000077037">
    <property type="component" value="Unassembled WGS sequence"/>
</dbReference>
<evidence type="ECO:0008006" key="3">
    <source>
        <dbReference type="Google" id="ProtNLM"/>
    </source>
</evidence>
<proteinExistence type="predicted"/>